<evidence type="ECO:0000313" key="2">
    <source>
        <dbReference type="EMBL" id="SMY30369.1"/>
    </source>
</evidence>
<protein>
    <submittedName>
        <fullName evidence="2">Uncharacterized protein</fullName>
    </submittedName>
</protein>
<organism evidence="2 3">
    <name type="scientific">Zymoseptoria tritici ST99CH_1A5</name>
    <dbReference type="NCBI Taxonomy" id="1276529"/>
    <lineage>
        <taxon>Eukaryota</taxon>
        <taxon>Fungi</taxon>
        <taxon>Dikarya</taxon>
        <taxon>Ascomycota</taxon>
        <taxon>Pezizomycotina</taxon>
        <taxon>Dothideomycetes</taxon>
        <taxon>Dothideomycetidae</taxon>
        <taxon>Mycosphaerellales</taxon>
        <taxon>Mycosphaerellaceae</taxon>
        <taxon>Zymoseptoria</taxon>
    </lineage>
</organism>
<dbReference type="EMBL" id="LT882693">
    <property type="protein sequence ID" value="SMY30369.1"/>
    <property type="molecule type" value="Genomic_DNA"/>
</dbReference>
<feature type="compositionally biased region" description="Basic and acidic residues" evidence="1">
    <location>
        <begin position="1"/>
        <end position="10"/>
    </location>
</feature>
<dbReference type="AlphaFoldDB" id="A0A1Y6M3A0"/>
<name>A0A1Y6M3A0_ZYMTR</name>
<reference evidence="2 3" key="1">
    <citation type="submission" date="2016-10" db="EMBL/GenBank/DDBJ databases">
        <authorList>
            <person name="Varghese N."/>
        </authorList>
    </citation>
    <scope>NUCLEOTIDE SEQUENCE [LARGE SCALE GENOMIC DNA]</scope>
</reference>
<proteinExistence type="predicted"/>
<feature type="region of interest" description="Disordered" evidence="1">
    <location>
        <begin position="1"/>
        <end position="33"/>
    </location>
</feature>
<evidence type="ECO:0000313" key="3">
    <source>
        <dbReference type="Proteomes" id="UP000215453"/>
    </source>
</evidence>
<gene>
    <name evidence="2" type="ORF">ZT1A5_G11822</name>
</gene>
<dbReference type="Proteomes" id="UP000215453">
    <property type="component" value="Chromosome 18"/>
</dbReference>
<evidence type="ECO:0000256" key="1">
    <source>
        <dbReference type="SAM" id="MobiDB-lite"/>
    </source>
</evidence>
<accession>A0A1Y6M3A0</accession>
<sequence>MNAHTREQPPQHRRAVNRDGSYPSLRHLASPFSRSTPNITALRLPDHLAVAAKQIHYLTWTYPTLGAASWHWEGSGPPVDQFAPSSIPPKEQLEGALLFAGLDVPDPEDYAGFLATGER</sequence>